<proteinExistence type="predicted"/>
<organism evidence="2 3">
    <name type="scientific">Golovinomyces cichoracearum</name>
    <dbReference type="NCBI Taxonomy" id="62708"/>
    <lineage>
        <taxon>Eukaryota</taxon>
        <taxon>Fungi</taxon>
        <taxon>Dikarya</taxon>
        <taxon>Ascomycota</taxon>
        <taxon>Pezizomycotina</taxon>
        <taxon>Leotiomycetes</taxon>
        <taxon>Erysiphales</taxon>
        <taxon>Erysiphaceae</taxon>
        <taxon>Golovinomyces</taxon>
    </lineage>
</organism>
<name>A0A420HSJ1_9PEZI</name>
<evidence type="ECO:0000313" key="2">
    <source>
        <dbReference type="EMBL" id="RKF60404.1"/>
    </source>
</evidence>
<sequence length="118" mass="13552">YLDQLKPKEYAAIQYDGRNTPISDIQTQKSAEINVYYSENEHLPDFDMVNTQPGQGSKSHEYEKSTQPVRSFTTAGFTTYCQQTAQRTIEGKFTMENIHVMLQELYKAITEKMSEAPT</sequence>
<reference evidence="2 3" key="1">
    <citation type="journal article" date="2018" name="BMC Genomics">
        <title>Comparative genome analyses reveal sequence features reflecting distinct modes of host-adaptation between dicot and monocot powdery mildew.</title>
        <authorList>
            <person name="Wu Y."/>
            <person name="Ma X."/>
            <person name="Pan Z."/>
            <person name="Kale S.D."/>
            <person name="Song Y."/>
            <person name="King H."/>
            <person name="Zhang Q."/>
            <person name="Presley C."/>
            <person name="Deng X."/>
            <person name="Wei C.I."/>
            <person name="Xiao S."/>
        </authorList>
    </citation>
    <scope>NUCLEOTIDE SEQUENCE [LARGE SCALE GENOMIC DNA]</scope>
    <source>
        <strain evidence="2">UMSG3</strain>
    </source>
</reference>
<dbReference type="AlphaFoldDB" id="A0A420HSJ1"/>
<feature type="non-terminal residue" evidence="2">
    <location>
        <position position="1"/>
    </location>
</feature>
<evidence type="ECO:0000256" key="1">
    <source>
        <dbReference type="SAM" id="MobiDB-lite"/>
    </source>
</evidence>
<dbReference type="EMBL" id="MCBQ01016581">
    <property type="protein sequence ID" value="RKF60404.1"/>
    <property type="molecule type" value="Genomic_DNA"/>
</dbReference>
<protein>
    <submittedName>
        <fullName evidence="2">Uncharacterized protein</fullName>
    </submittedName>
</protein>
<evidence type="ECO:0000313" key="3">
    <source>
        <dbReference type="Proteomes" id="UP000283383"/>
    </source>
</evidence>
<accession>A0A420HSJ1</accession>
<gene>
    <name evidence="2" type="ORF">GcM3_165018</name>
</gene>
<feature type="region of interest" description="Disordered" evidence="1">
    <location>
        <begin position="48"/>
        <end position="68"/>
    </location>
</feature>
<dbReference type="Proteomes" id="UP000283383">
    <property type="component" value="Unassembled WGS sequence"/>
</dbReference>
<comment type="caution">
    <text evidence="2">The sequence shown here is derived from an EMBL/GenBank/DDBJ whole genome shotgun (WGS) entry which is preliminary data.</text>
</comment>
<keyword evidence="3" id="KW-1185">Reference proteome</keyword>